<dbReference type="Proteomes" id="UP000249688">
    <property type="component" value="Unassembled WGS sequence"/>
</dbReference>
<evidence type="ECO:0000313" key="3">
    <source>
        <dbReference type="EMBL" id="PZW50927.1"/>
    </source>
</evidence>
<dbReference type="GO" id="GO:0005507">
    <property type="term" value="F:copper ion binding"/>
    <property type="evidence" value="ECO:0007669"/>
    <property type="project" value="TreeGrafter"/>
</dbReference>
<gene>
    <name evidence="3" type="ORF">C8P66_101142</name>
</gene>
<feature type="transmembrane region" description="Helical" evidence="2">
    <location>
        <begin position="12"/>
        <end position="37"/>
    </location>
</feature>
<keyword evidence="2" id="KW-1133">Transmembrane helix</keyword>
<proteinExistence type="predicted"/>
<protein>
    <recommendedName>
        <fullName evidence="5">P-type E1-E2 ATPase</fullName>
    </recommendedName>
</protein>
<comment type="caution">
    <text evidence="3">The sequence shown here is derived from an EMBL/GenBank/DDBJ whole genome shotgun (WGS) entry which is preliminary data.</text>
</comment>
<dbReference type="PANTHER" id="PTHR43520">
    <property type="entry name" value="ATP7, ISOFORM B"/>
    <property type="match status" value="1"/>
</dbReference>
<dbReference type="GO" id="GO:0016020">
    <property type="term" value="C:membrane"/>
    <property type="evidence" value="ECO:0007669"/>
    <property type="project" value="TreeGrafter"/>
</dbReference>
<keyword evidence="4" id="KW-1185">Reference proteome</keyword>
<name>A0A2W7JEN3_9PROT</name>
<organism evidence="3 4">
    <name type="scientific">Humitalea rosea</name>
    <dbReference type="NCBI Taxonomy" id="990373"/>
    <lineage>
        <taxon>Bacteria</taxon>
        <taxon>Pseudomonadati</taxon>
        <taxon>Pseudomonadota</taxon>
        <taxon>Alphaproteobacteria</taxon>
        <taxon>Acetobacterales</taxon>
        <taxon>Roseomonadaceae</taxon>
        <taxon>Humitalea</taxon>
    </lineage>
</organism>
<keyword evidence="2" id="KW-0812">Transmembrane</keyword>
<evidence type="ECO:0000313" key="4">
    <source>
        <dbReference type="Proteomes" id="UP000249688"/>
    </source>
</evidence>
<keyword evidence="1" id="KW-1278">Translocase</keyword>
<dbReference type="AlphaFoldDB" id="A0A2W7JEN3"/>
<sequence length="45" mass="4553">MPVAAGVLYPIFGILLSPVIGAAAMALSSVSVVGNALRLRTVKLD</sequence>
<evidence type="ECO:0000256" key="2">
    <source>
        <dbReference type="SAM" id="Phobius"/>
    </source>
</evidence>
<accession>A0A2W7JEN3</accession>
<dbReference type="EMBL" id="QKYU01000001">
    <property type="protein sequence ID" value="PZW50927.1"/>
    <property type="molecule type" value="Genomic_DNA"/>
</dbReference>
<reference evidence="3 4" key="1">
    <citation type="submission" date="2018-06" db="EMBL/GenBank/DDBJ databases">
        <title>Genomic Encyclopedia of Archaeal and Bacterial Type Strains, Phase II (KMG-II): from individual species to whole genera.</title>
        <authorList>
            <person name="Goeker M."/>
        </authorList>
    </citation>
    <scope>NUCLEOTIDE SEQUENCE [LARGE SCALE GENOMIC DNA]</scope>
    <source>
        <strain evidence="3 4">DSM 24525</strain>
    </source>
</reference>
<dbReference type="GO" id="GO:0043682">
    <property type="term" value="F:P-type divalent copper transporter activity"/>
    <property type="evidence" value="ECO:0007669"/>
    <property type="project" value="TreeGrafter"/>
</dbReference>
<evidence type="ECO:0000256" key="1">
    <source>
        <dbReference type="ARBA" id="ARBA00022967"/>
    </source>
</evidence>
<keyword evidence="2" id="KW-0472">Membrane</keyword>
<dbReference type="PANTHER" id="PTHR43520:SF8">
    <property type="entry name" value="P-TYPE CU(+) TRANSPORTER"/>
    <property type="match status" value="1"/>
</dbReference>
<evidence type="ECO:0008006" key="5">
    <source>
        <dbReference type="Google" id="ProtNLM"/>
    </source>
</evidence>
<dbReference type="GO" id="GO:0055070">
    <property type="term" value="P:copper ion homeostasis"/>
    <property type="evidence" value="ECO:0007669"/>
    <property type="project" value="TreeGrafter"/>
</dbReference>